<reference evidence="4" key="1">
    <citation type="journal article" date="2019" name="Int. J. Syst. Evol. Microbiol.">
        <title>The Global Catalogue of Microorganisms (GCM) 10K type strain sequencing project: providing services to taxonomists for standard genome sequencing and annotation.</title>
        <authorList>
            <consortium name="The Broad Institute Genomics Platform"/>
            <consortium name="The Broad Institute Genome Sequencing Center for Infectious Disease"/>
            <person name="Wu L."/>
            <person name="Ma J."/>
        </authorList>
    </citation>
    <scope>NUCLEOTIDE SEQUENCE [LARGE SCALE GENOMIC DNA]</scope>
    <source>
        <strain evidence="4">CGMCC 1.9106</strain>
    </source>
</reference>
<dbReference type="EMBL" id="JBHTAC010000004">
    <property type="protein sequence ID" value="MFC7242124.1"/>
    <property type="molecule type" value="Genomic_DNA"/>
</dbReference>
<sequence length="849" mass="93754">MNAVIGFCPTPTLRSAAMRSDSTTQFVTAVKLRELRAQHSRLREAYDRLTLQAEAATDPHQRLRHLYRGLADLTYAGGKVHPELADLGVLANDTLPGQGISADLVERWSRRLADELTAGRLRSEFVYRFGVLLEQWATSGHSLQRTPPPRQLHELREHVLTPPRPNDHRGLIENLLAGVSEAGPAKDRFVATREDSLQEALSLIHNDQYQPARLRAEARRLIQDHTLSAELADVLTLLGTGPDALQWPAGGVVTRAVWTRNKWRLYTDQDLATTCLLDVLARSWEQELSEVFGDWRQRQAADHRSELLWARNAPKSVTDGEQQFAVSAGRQSDPETIPWIADLGTARDPQARAGFEFIHDDPYRKSVLAQRRAHLDKLHEVTAVDPYEQDSDMFFPVVALVNAEIKLARAAFPDRPLCVVKLDLRDYYSSIPHDLVLTILAGLGIRRPELDLVAGFLAMPLAATDGSGSTGDLGETRSATRGVPMGYRLSALLAELIGRCMETYVQQRAAVRVIRVVDDICLLTPDPDAAVAAREHVTAFFRTCGLTLNDDKFGAVCIGGELPAAMAGPLPRWGMLTLDQRGAWSVHEAGFEQHLAQSRSSVMAAEAVLSKVDIINADLTHLARGIALGADLGDDHRAEANAALVRFVDDYAGPGQGIADALCKDVIALVGTRTGADRQTPPQAIPEAWLYWPVTAGGLGLRNPYIMAGQFAEAVRRRDRVAVPQGPAEAGWNTHDNDWARYYRQLLKPLDPAAPTDTAATESLTRDFIARGTTISQGAQLRLTPYWRWILSIYGPEIRERFGTFRFLNTELVPLQLLGARRTDSHGTNDSRGTNDDPWATADKDNPPF</sequence>
<protein>
    <submittedName>
        <fullName evidence="3">Reverse transcriptase domain-containing protein</fullName>
    </submittedName>
</protein>
<proteinExistence type="predicted"/>
<dbReference type="GO" id="GO:0003964">
    <property type="term" value="F:RNA-directed DNA polymerase activity"/>
    <property type="evidence" value="ECO:0007669"/>
    <property type="project" value="UniProtKB-KW"/>
</dbReference>
<dbReference type="PROSITE" id="PS50878">
    <property type="entry name" value="RT_POL"/>
    <property type="match status" value="1"/>
</dbReference>
<evidence type="ECO:0000313" key="3">
    <source>
        <dbReference type="EMBL" id="MFC7242124.1"/>
    </source>
</evidence>
<keyword evidence="3" id="KW-0548">Nucleotidyltransferase</keyword>
<dbReference type="PANTHER" id="PTHR37015:SF2">
    <property type="entry name" value="REVERSE TRANSCRIPTASE DOMAIN-CONTAINING PROTEIN"/>
    <property type="match status" value="1"/>
</dbReference>
<name>A0ABW2GT66_9ACTN</name>
<feature type="domain" description="Reverse transcriptase" evidence="2">
    <location>
        <begin position="349"/>
        <end position="578"/>
    </location>
</feature>
<feature type="region of interest" description="Disordered" evidence="1">
    <location>
        <begin position="822"/>
        <end position="849"/>
    </location>
</feature>
<dbReference type="Proteomes" id="UP001596392">
    <property type="component" value="Unassembled WGS sequence"/>
</dbReference>
<evidence type="ECO:0000259" key="2">
    <source>
        <dbReference type="PROSITE" id="PS50878"/>
    </source>
</evidence>
<feature type="compositionally biased region" description="Basic and acidic residues" evidence="1">
    <location>
        <begin position="822"/>
        <end position="835"/>
    </location>
</feature>
<dbReference type="PANTHER" id="PTHR37015">
    <property type="entry name" value="REVERSE TRANSCRIPTASE DOMAIN-CONTAINING PROTEIN"/>
    <property type="match status" value="1"/>
</dbReference>
<keyword evidence="4" id="KW-1185">Reference proteome</keyword>
<keyword evidence="3" id="KW-0695">RNA-directed DNA polymerase</keyword>
<accession>A0ABW2GT66</accession>
<dbReference type="InterPro" id="IPR000477">
    <property type="entry name" value="RT_dom"/>
</dbReference>
<dbReference type="Pfam" id="PF00078">
    <property type="entry name" value="RVT_1"/>
    <property type="match status" value="1"/>
</dbReference>
<keyword evidence="3" id="KW-0808">Transferase</keyword>
<dbReference type="RefSeq" id="WP_376805552.1">
    <property type="nucleotide sequence ID" value="NZ_JBHTAC010000004.1"/>
</dbReference>
<evidence type="ECO:0000256" key="1">
    <source>
        <dbReference type="SAM" id="MobiDB-lite"/>
    </source>
</evidence>
<organism evidence="3 4">
    <name type="scientific">Catellatospora aurea</name>
    <dbReference type="NCBI Taxonomy" id="1337874"/>
    <lineage>
        <taxon>Bacteria</taxon>
        <taxon>Bacillati</taxon>
        <taxon>Actinomycetota</taxon>
        <taxon>Actinomycetes</taxon>
        <taxon>Micromonosporales</taxon>
        <taxon>Micromonosporaceae</taxon>
        <taxon>Catellatospora</taxon>
    </lineage>
</organism>
<gene>
    <name evidence="3" type="ORF">ACFQO7_06480</name>
</gene>
<evidence type="ECO:0000313" key="4">
    <source>
        <dbReference type="Proteomes" id="UP001596392"/>
    </source>
</evidence>
<comment type="caution">
    <text evidence="3">The sequence shown here is derived from an EMBL/GenBank/DDBJ whole genome shotgun (WGS) entry which is preliminary data.</text>
</comment>